<reference evidence="2 3" key="1">
    <citation type="submission" date="2017-06" db="EMBL/GenBank/DDBJ databases">
        <title>Novel microbial phyla capable of carbon fixation and sulfur reduction in deep-sea sediments.</title>
        <authorList>
            <person name="Huang J."/>
            <person name="Baker B."/>
            <person name="Wang Y."/>
        </authorList>
    </citation>
    <scope>NUCLEOTIDE SEQUENCE [LARGE SCALE GENOMIC DNA]</scope>
    <source>
        <strain evidence="2">B3_TA06</strain>
    </source>
</reference>
<sequence>MQIAKCKMMGREADVWGKKVGPFNYSGGPDTLWDKNIPRGTLRSAPTNFVAKSPLPPLQKGGCRVVLLVKGELKGDSPSPGCRRPLPSREGATSPLMGEGRVRVAIL</sequence>
<evidence type="ECO:0000313" key="2">
    <source>
        <dbReference type="EMBL" id="TKJ44245.1"/>
    </source>
</evidence>
<feature type="region of interest" description="Disordered" evidence="1">
    <location>
        <begin position="75"/>
        <end position="97"/>
    </location>
</feature>
<accession>A0A532VAL4</accession>
<name>A0A532VAL4_UNCT6</name>
<protein>
    <submittedName>
        <fullName evidence="2">Uncharacterized protein</fullName>
    </submittedName>
</protein>
<dbReference type="Proteomes" id="UP000317778">
    <property type="component" value="Unassembled WGS sequence"/>
</dbReference>
<evidence type="ECO:0000313" key="3">
    <source>
        <dbReference type="Proteomes" id="UP000317778"/>
    </source>
</evidence>
<evidence type="ECO:0000256" key="1">
    <source>
        <dbReference type="SAM" id="MobiDB-lite"/>
    </source>
</evidence>
<dbReference type="AlphaFoldDB" id="A0A532VAL4"/>
<comment type="caution">
    <text evidence="2">The sequence shown here is derived from an EMBL/GenBank/DDBJ whole genome shotgun (WGS) entry which is preliminary data.</text>
</comment>
<gene>
    <name evidence="2" type="ORF">CEE36_00440</name>
</gene>
<dbReference type="EMBL" id="NJBO01000001">
    <property type="protein sequence ID" value="TKJ44245.1"/>
    <property type="molecule type" value="Genomic_DNA"/>
</dbReference>
<organism evidence="2 3">
    <name type="scientific">candidate division TA06 bacterium B3_TA06</name>
    <dbReference type="NCBI Taxonomy" id="2012487"/>
    <lineage>
        <taxon>Bacteria</taxon>
        <taxon>Bacteria division TA06</taxon>
    </lineage>
</organism>
<proteinExistence type="predicted"/>